<reference evidence="2 3" key="1">
    <citation type="submission" date="2014-02" db="EMBL/GenBank/DDBJ databases">
        <title>The genome sequence of Colletotrichum salicis CBS 607.94.</title>
        <authorList>
            <person name="Baroncelli R."/>
            <person name="Thon M.R."/>
        </authorList>
    </citation>
    <scope>NUCLEOTIDE SEQUENCE [LARGE SCALE GENOMIC DNA]</scope>
    <source>
        <strain evidence="2 3">CBS 607.94</strain>
    </source>
</reference>
<proteinExistence type="predicted"/>
<dbReference type="EMBL" id="JFFI01002402">
    <property type="protein sequence ID" value="KXH34779.1"/>
    <property type="molecule type" value="Genomic_DNA"/>
</dbReference>
<dbReference type="Proteomes" id="UP000070121">
    <property type="component" value="Unassembled WGS sequence"/>
</dbReference>
<feature type="compositionally biased region" description="Polar residues" evidence="1">
    <location>
        <begin position="1"/>
        <end position="15"/>
    </location>
</feature>
<evidence type="ECO:0000313" key="2">
    <source>
        <dbReference type="EMBL" id="KXH34779.1"/>
    </source>
</evidence>
<dbReference type="OrthoDB" id="4843516at2759"/>
<evidence type="ECO:0000256" key="1">
    <source>
        <dbReference type="SAM" id="MobiDB-lite"/>
    </source>
</evidence>
<dbReference type="AlphaFoldDB" id="A0A135SFV4"/>
<keyword evidence="3" id="KW-1185">Reference proteome</keyword>
<gene>
    <name evidence="2" type="ORF">CSAL01_00360</name>
</gene>
<name>A0A135SFV4_9PEZI</name>
<feature type="region of interest" description="Disordered" evidence="1">
    <location>
        <begin position="1"/>
        <end position="33"/>
    </location>
</feature>
<sequence length="233" mass="25293">MVSYDNLTHASNSEPTAHEEPANSNPSTPRDELAKRDGAGALEITDSAGKSVLEYLNFFTGEGIKGLLRTSGIIISDGFKLLQDVAESLLAPTLITTHKLGKDMEDLNSTQKALAYFLQTTSGISNEVFYHVGAVGCDVDGSELLKVQTINFRLAKNKGLCEKDLDFMKILQDLMNGPDVLAHVEPLALKHVTVRILQDVRIECQGLQTILRRLAPQGVAGQAFGKDSLEVLN</sequence>
<comment type="caution">
    <text evidence="2">The sequence shown here is derived from an EMBL/GenBank/DDBJ whole genome shotgun (WGS) entry which is preliminary data.</text>
</comment>
<protein>
    <submittedName>
        <fullName evidence="2">Uncharacterized protein</fullName>
    </submittedName>
</protein>
<accession>A0A135SFV4</accession>
<evidence type="ECO:0000313" key="3">
    <source>
        <dbReference type="Proteomes" id="UP000070121"/>
    </source>
</evidence>
<organism evidence="2 3">
    <name type="scientific">Colletotrichum salicis</name>
    <dbReference type="NCBI Taxonomy" id="1209931"/>
    <lineage>
        <taxon>Eukaryota</taxon>
        <taxon>Fungi</taxon>
        <taxon>Dikarya</taxon>
        <taxon>Ascomycota</taxon>
        <taxon>Pezizomycotina</taxon>
        <taxon>Sordariomycetes</taxon>
        <taxon>Hypocreomycetidae</taxon>
        <taxon>Glomerellales</taxon>
        <taxon>Glomerellaceae</taxon>
        <taxon>Colletotrichum</taxon>
        <taxon>Colletotrichum acutatum species complex</taxon>
    </lineage>
</organism>